<feature type="domain" description="DUF7796" evidence="2">
    <location>
        <begin position="52"/>
        <end position="224"/>
    </location>
</feature>
<protein>
    <recommendedName>
        <fullName evidence="2">DUF7796 domain-containing protein</fullName>
    </recommendedName>
</protein>
<feature type="transmembrane region" description="Helical" evidence="1">
    <location>
        <begin position="21"/>
        <end position="40"/>
    </location>
</feature>
<evidence type="ECO:0000313" key="3">
    <source>
        <dbReference type="EMBL" id="ACO68260.1"/>
    </source>
</evidence>
<keyword evidence="4" id="KW-1185">Reference proteome</keyword>
<dbReference type="GeneID" id="8249895"/>
<sequence>MGAHDRRLVKRKDRECAGAKILFTFLVFASILVQSNPFTLVEKCQKPLFGANVAVLFYGQARTLNRTHCSVTEHILAPLLNASNKVSVFVHGESDGDSWQYAAYLNEVSKLGVQCHIELQDVNLTATQCAMALDDKYEKRMQQLVKEGNTYAAELLTQLRYRESVNSLRKNIEKNRGITFDAVILARPDVVYTTALPPLCRLDVDAVQVPPWQPFGGINDRFLISRSGPALDHYLGLHTGLCDKGFVTRLPRRWKGLNAERIYAWWLHQGGFRIETWLLKKFVFYRLRKGATLWESPDADFGQHRGATVFNQKYNPSAVPWSSVTEKLLRCPPLERH</sequence>
<dbReference type="InParanoid" id="C1EJN6"/>
<dbReference type="InterPro" id="IPR056698">
    <property type="entry name" value="DUF7796"/>
</dbReference>
<evidence type="ECO:0000313" key="4">
    <source>
        <dbReference type="Proteomes" id="UP000002009"/>
    </source>
</evidence>
<dbReference type="KEGG" id="mis:MICPUN_65002"/>
<keyword evidence="1" id="KW-0812">Transmembrane</keyword>
<proteinExistence type="predicted"/>
<name>C1EJN6_MICCC</name>
<keyword evidence="1" id="KW-0472">Membrane</keyword>
<evidence type="ECO:0000256" key="1">
    <source>
        <dbReference type="SAM" id="Phobius"/>
    </source>
</evidence>
<keyword evidence="1" id="KW-1133">Transmembrane helix</keyword>
<dbReference type="Pfam" id="PF25072">
    <property type="entry name" value="DUF7796"/>
    <property type="match status" value="1"/>
</dbReference>
<dbReference type="AlphaFoldDB" id="C1EJN6"/>
<dbReference type="Proteomes" id="UP000002009">
    <property type="component" value="Chromosome 17"/>
</dbReference>
<dbReference type="RefSeq" id="XP_002507002.1">
    <property type="nucleotide sequence ID" value="XM_002506956.1"/>
</dbReference>
<accession>C1EJN6</accession>
<reference evidence="3 4" key="1">
    <citation type="journal article" date="2009" name="Science">
        <title>Green evolution and dynamic adaptations revealed by genomes of the marine picoeukaryotes Micromonas.</title>
        <authorList>
            <person name="Worden A.Z."/>
            <person name="Lee J.H."/>
            <person name="Mock T."/>
            <person name="Rouze P."/>
            <person name="Simmons M.P."/>
            <person name="Aerts A.L."/>
            <person name="Allen A.E."/>
            <person name="Cuvelier M.L."/>
            <person name="Derelle E."/>
            <person name="Everett M.V."/>
            <person name="Foulon E."/>
            <person name="Grimwood J."/>
            <person name="Gundlach H."/>
            <person name="Henrissat B."/>
            <person name="Napoli C."/>
            <person name="McDonald S.M."/>
            <person name="Parker M.S."/>
            <person name="Rombauts S."/>
            <person name="Salamov A."/>
            <person name="Von Dassow P."/>
            <person name="Badger J.H."/>
            <person name="Coutinho P.M."/>
            <person name="Demir E."/>
            <person name="Dubchak I."/>
            <person name="Gentemann C."/>
            <person name="Eikrem W."/>
            <person name="Gready J.E."/>
            <person name="John U."/>
            <person name="Lanier W."/>
            <person name="Lindquist E.A."/>
            <person name="Lucas S."/>
            <person name="Mayer K.F."/>
            <person name="Moreau H."/>
            <person name="Not F."/>
            <person name="Otillar R."/>
            <person name="Panaud O."/>
            <person name="Pangilinan J."/>
            <person name="Paulsen I."/>
            <person name="Piegu B."/>
            <person name="Poliakov A."/>
            <person name="Robbens S."/>
            <person name="Schmutz J."/>
            <person name="Toulza E."/>
            <person name="Wyss T."/>
            <person name="Zelensky A."/>
            <person name="Zhou K."/>
            <person name="Armbrust E.V."/>
            <person name="Bhattacharya D."/>
            <person name="Goodenough U.W."/>
            <person name="Van de Peer Y."/>
            <person name="Grigoriev I.V."/>
        </authorList>
    </citation>
    <scope>NUCLEOTIDE SEQUENCE [LARGE SCALE GENOMIC DNA]</scope>
    <source>
        <strain evidence="4">RCC299 / NOUM17</strain>
    </source>
</reference>
<organism evidence="3 4">
    <name type="scientific">Micromonas commoda (strain RCC299 / NOUM17 / CCMP2709)</name>
    <name type="common">Picoplanktonic green alga</name>
    <dbReference type="NCBI Taxonomy" id="296587"/>
    <lineage>
        <taxon>Eukaryota</taxon>
        <taxon>Viridiplantae</taxon>
        <taxon>Chlorophyta</taxon>
        <taxon>Mamiellophyceae</taxon>
        <taxon>Mamiellales</taxon>
        <taxon>Mamiellaceae</taxon>
        <taxon>Micromonas</taxon>
    </lineage>
</organism>
<evidence type="ECO:0000259" key="2">
    <source>
        <dbReference type="Pfam" id="PF25072"/>
    </source>
</evidence>
<gene>
    <name evidence="3" type="ORF">MICPUN_65002</name>
</gene>
<dbReference type="EMBL" id="CP001335">
    <property type="protein sequence ID" value="ACO68260.1"/>
    <property type="molecule type" value="Genomic_DNA"/>
</dbReference>